<sequence>MSETNKQVVLIDGSSFLFRAFHAVPPLTSPEGEPTNAVYGVSNMLRKLLAEYQTEYFAVVFDAPGKKL</sequence>
<reference evidence="3" key="1">
    <citation type="submission" date="2015-03" db="EMBL/GenBank/DDBJ databases">
        <title>Draft genome sequence of a novel methanotroph (Sn10-6) isolated from flooded ricefield rhizosphere in India.</title>
        <authorList>
            <person name="Pandit P.S."/>
            <person name="Pore S.D."/>
            <person name="Arora P."/>
            <person name="Kapse N.G."/>
            <person name="Dhakephalkar P.K."/>
            <person name="Rahalkar M.C."/>
        </authorList>
    </citation>
    <scope>NUCLEOTIDE SEQUENCE [LARGE SCALE GENOMIC DNA]</scope>
    <source>
        <strain evidence="3">Sn10-6</strain>
    </source>
</reference>
<dbReference type="InterPro" id="IPR020046">
    <property type="entry name" value="5-3_exonucl_a-hlix_arch_N"/>
</dbReference>
<evidence type="ECO:0000259" key="1">
    <source>
        <dbReference type="Pfam" id="PF02739"/>
    </source>
</evidence>
<keyword evidence="3" id="KW-1185">Reference proteome</keyword>
<organism evidence="2 3">
    <name type="scientific">Methylocucumis oryzae</name>
    <dbReference type="NCBI Taxonomy" id="1632867"/>
    <lineage>
        <taxon>Bacteria</taxon>
        <taxon>Pseudomonadati</taxon>
        <taxon>Pseudomonadota</taxon>
        <taxon>Gammaproteobacteria</taxon>
        <taxon>Methylococcales</taxon>
        <taxon>Methylococcaceae</taxon>
        <taxon>Methylocucumis</taxon>
    </lineage>
</organism>
<dbReference type="PATRIC" id="fig|1632867.3.peg.4688"/>
<dbReference type="GO" id="GO:0003677">
    <property type="term" value="F:DNA binding"/>
    <property type="evidence" value="ECO:0007669"/>
    <property type="project" value="InterPro"/>
</dbReference>
<protein>
    <recommendedName>
        <fullName evidence="1">5'-3' exonuclease alpha-helical arch N-terminal domain-containing protein</fullName>
    </recommendedName>
</protein>
<dbReference type="CDD" id="cd09859">
    <property type="entry name" value="PIN_53EXO"/>
    <property type="match status" value="1"/>
</dbReference>
<dbReference type="Gene3D" id="3.40.50.1010">
    <property type="entry name" value="5'-nuclease"/>
    <property type="match status" value="1"/>
</dbReference>
<dbReference type="SUPFAM" id="SSF88723">
    <property type="entry name" value="PIN domain-like"/>
    <property type="match status" value="1"/>
</dbReference>
<comment type="caution">
    <text evidence="2">The sequence shown here is derived from an EMBL/GenBank/DDBJ whole genome shotgun (WGS) entry which is preliminary data.</text>
</comment>
<evidence type="ECO:0000313" key="2">
    <source>
        <dbReference type="EMBL" id="KJV07176.1"/>
    </source>
</evidence>
<dbReference type="AlphaFoldDB" id="A0A0F3IKE6"/>
<proteinExistence type="predicted"/>
<dbReference type="Pfam" id="PF02739">
    <property type="entry name" value="5_3_exonuc_N"/>
    <property type="match status" value="1"/>
</dbReference>
<name>A0A0F3IKE6_9GAMM</name>
<gene>
    <name evidence="2" type="ORF">VZ94_06355</name>
</gene>
<feature type="domain" description="5'-3' exonuclease alpha-helical arch N-terminal" evidence="1">
    <location>
        <begin position="8"/>
        <end position="65"/>
    </location>
</feature>
<evidence type="ECO:0000313" key="3">
    <source>
        <dbReference type="Proteomes" id="UP000033684"/>
    </source>
</evidence>
<dbReference type="Proteomes" id="UP000033684">
    <property type="component" value="Unassembled WGS sequence"/>
</dbReference>
<dbReference type="InterPro" id="IPR029060">
    <property type="entry name" value="PIN-like_dom_sf"/>
</dbReference>
<accession>A0A0F3IKE6</accession>
<dbReference type="EMBL" id="LAJX01000055">
    <property type="protein sequence ID" value="KJV07176.1"/>
    <property type="molecule type" value="Genomic_DNA"/>
</dbReference>
<reference evidence="2 3" key="2">
    <citation type="journal article" date="2016" name="Microb. Ecol.">
        <title>Genome Characteristics of a Novel Type I Methanotroph (Sn10-6) Isolated from a Flooded Indian Rice Field.</title>
        <authorList>
            <person name="Rahalkar M.C."/>
            <person name="Pandit P.S."/>
            <person name="Dhakephalkar P.K."/>
            <person name="Pore S."/>
            <person name="Arora P."/>
            <person name="Kapse N."/>
        </authorList>
    </citation>
    <scope>NUCLEOTIDE SEQUENCE [LARGE SCALE GENOMIC DNA]</scope>
    <source>
        <strain evidence="2 3">Sn10-6</strain>
    </source>
</reference>
<dbReference type="GO" id="GO:0016788">
    <property type="term" value="F:hydrolase activity, acting on ester bonds"/>
    <property type="evidence" value="ECO:0007669"/>
    <property type="project" value="UniProtKB-ARBA"/>
</dbReference>
<dbReference type="GO" id="GO:0004518">
    <property type="term" value="F:nuclease activity"/>
    <property type="evidence" value="ECO:0007669"/>
    <property type="project" value="UniProtKB-ARBA"/>
</dbReference>